<dbReference type="PROSITE" id="PS00018">
    <property type="entry name" value="EF_HAND_1"/>
    <property type="match status" value="2"/>
</dbReference>
<accession>A0A5B2TIW3</accession>
<sequence length="289" mass="29282">MRRGVAAALLPLLACLCAMLPPLAARAQSPGAVPPALRGAWFSGECAAPDAMLQLTARAAARLPEGGPARLVRFISVQPQGEWLVGTGGGPEAPRLMLRGEAQALQTAEPDGKLRDDRLPGNTPLADWRRCPAPPPAFAFRHGEGIAMLGTLETLEAGCAPPAGGVPACVDALLAAGDVSADRLLSVAELARLLRGMAWILAAAEDATPERLLMAGGGGLVVGVVTARLLMDSLDYDGDHRLSAAELAQDRGTLSAGGGAAAGTPVSLEGAQDAVALLRGLVGGLLLGP</sequence>
<dbReference type="OrthoDB" id="7263268at2"/>
<dbReference type="EMBL" id="VUKA01000001">
    <property type="protein sequence ID" value="KAA2214411.1"/>
    <property type="molecule type" value="Genomic_DNA"/>
</dbReference>
<feature type="signal peptide" evidence="1">
    <location>
        <begin position="1"/>
        <end position="27"/>
    </location>
</feature>
<dbReference type="AlphaFoldDB" id="A0A5B2TIW3"/>
<evidence type="ECO:0000313" key="3">
    <source>
        <dbReference type="Proteomes" id="UP000322110"/>
    </source>
</evidence>
<protein>
    <recommendedName>
        <fullName evidence="4">EF-hand domain-containing protein</fullName>
    </recommendedName>
</protein>
<name>A0A5B2TIW3_9PROT</name>
<evidence type="ECO:0000256" key="1">
    <source>
        <dbReference type="SAM" id="SignalP"/>
    </source>
</evidence>
<evidence type="ECO:0000313" key="2">
    <source>
        <dbReference type="EMBL" id="KAA2214411.1"/>
    </source>
</evidence>
<gene>
    <name evidence="2" type="ORF">F0Q34_01375</name>
</gene>
<reference evidence="2 3" key="1">
    <citation type="journal article" date="2015" name="Int. J. Syst. Evol. Microbiol.">
        <title>Roseomonas oryzae sp. nov., isolated from paddy rhizosphere soil.</title>
        <authorList>
            <person name="Ramaprasad E.V."/>
            <person name="Sasikala Ch."/>
            <person name="Ramana Ch.V."/>
        </authorList>
    </citation>
    <scope>NUCLEOTIDE SEQUENCE [LARGE SCALE GENOMIC DNA]</scope>
    <source>
        <strain evidence="2 3">KCTC 42542</strain>
    </source>
</reference>
<proteinExistence type="predicted"/>
<keyword evidence="3" id="KW-1185">Reference proteome</keyword>
<comment type="caution">
    <text evidence="2">The sequence shown here is derived from an EMBL/GenBank/DDBJ whole genome shotgun (WGS) entry which is preliminary data.</text>
</comment>
<feature type="chain" id="PRO_5022995816" description="EF-hand domain-containing protein" evidence="1">
    <location>
        <begin position="28"/>
        <end position="289"/>
    </location>
</feature>
<dbReference type="Proteomes" id="UP000322110">
    <property type="component" value="Unassembled WGS sequence"/>
</dbReference>
<dbReference type="InterPro" id="IPR018247">
    <property type="entry name" value="EF_Hand_1_Ca_BS"/>
</dbReference>
<organism evidence="2 3">
    <name type="scientific">Teichococcus oryzae</name>
    <dbReference type="NCBI Taxonomy" id="1608942"/>
    <lineage>
        <taxon>Bacteria</taxon>
        <taxon>Pseudomonadati</taxon>
        <taxon>Pseudomonadota</taxon>
        <taxon>Alphaproteobacteria</taxon>
        <taxon>Acetobacterales</taxon>
        <taxon>Roseomonadaceae</taxon>
        <taxon>Roseomonas</taxon>
    </lineage>
</organism>
<dbReference type="RefSeq" id="WP_149810348.1">
    <property type="nucleotide sequence ID" value="NZ_VUKA01000001.1"/>
</dbReference>
<evidence type="ECO:0008006" key="4">
    <source>
        <dbReference type="Google" id="ProtNLM"/>
    </source>
</evidence>
<keyword evidence="1" id="KW-0732">Signal</keyword>